<dbReference type="SUPFAM" id="SSF52833">
    <property type="entry name" value="Thioredoxin-like"/>
    <property type="match status" value="1"/>
</dbReference>
<protein>
    <submittedName>
        <fullName evidence="1">(2Fe-2S) ferredoxin</fullName>
    </submittedName>
</protein>
<comment type="caution">
    <text evidence="1">The sequence shown here is derived from an EMBL/GenBank/DDBJ whole genome shotgun (WGS) entry which is preliminary data.</text>
</comment>
<organism evidence="1 2">
    <name type="scientific">Variovorax ginsengisoli</name>
    <dbReference type="NCBI Taxonomy" id="363844"/>
    <lineage>
        <taxon>Bacteria</taxon>
        <taxon>Pseudomonadati</taxon>
        <taxon>Pseudomonadota</taxon>
        <taxon>Betaproteobacteria</taxon>
        <taxon>Burkholderiales</taxon>
        <taxon>Comamonadaceae</taxon>
        <taxon>Variovorax</taxon>
    </lineage>
</organism>
<name>A0ABT9SEG2_9BURK</name>
<dbReference type="Gene3D" id="3.40.30.10">
    <property type="entry name" value="Glutaredoxin"/>
    <property type="match status" value="1"/>
</dbReference>
<reference evidence="1 2" key="1">
    <citation type="submission" date="2023-07" db="EMBL/GenBank/DDBJ databases">
        <title>Sorghum-associated microbial communities from plants grown in Nebraska, USA.</title>
        <authorList>
            <person name="Schachtman D."/>
        </authorList>
    </citation>
    <scope>NUCLEOTIDE SEQUENCE [LARGE SCALE GENOMIC DNA]</scope>
    <source>
        <strain evidence="1 2">DS1607</strain>
    </source>
</reference>
<dbReference type="Proteomes" id="UP001226867">
    <property type="component" value="Unassembled WGS sequence"/>
</dbReference>
<proteinExistence type="predicted"/>
<sequence length="116" mass="12358">MAHPSQRVFVCTQNRPPQHPRGSCTAKGSAEVLQAFWAELQKRQAYDQVGITYSGCLGPCSDGANVLVYPQGILYSGVAPTDVAEIFTSHLENGVPVSRLRAPQAASQVATASITE</sequence>
<keyword evidence="2" id="KW-1185">Reference proteome</keyword>
<dbReference type="RefSeq" id="WP_307692487.1">
    <property type="nucleotide sequence ID" value="NZ_JAUSRO010000021.1"/>
</dbReference>
<dbReference type="InterPro" id="IPR036249">
    <property type="entry name" value="Thioredoxin-like_sf"/>
</dbReference>
<dbReference type="EMBL" id="JAUSRO010000021">
    <property type="protein sequence ID" value="MDP9902753.1"/>
    <property type="molecule type" value="Genomic_DNA"/>
</dbReference>
<evidence type="ECO:0000313" key="1">
    <source>
        <dbReference type="EMBL" id="MDP9902753.1"/>
    </source>
</evidence>
<gene>
    <name evidence="1" type="ORF">J2W36_005031</name>
</gene>
<accession>A0ABT9SEG2</accession>
<evidence type="ECO:0000313" key="2">
    <source>
        <dbReference type="Proteomes" id="UP001226867"/>
    </source>
</evidence>
<dbReference type="CDD" id="cd02980">
    <property type="entry name" value="TRX_Fd_family"/>
    <property type="match status" value="1"/>
</dbReference>